<comment type="caution">
    <text evidence="2">The sequence shown here is derived from an EMBL/GenBank/DDBJ whole genome shotgun (WGS) entry which is preliminary data.</text>
</comment>
<name>A0A9W9YGQ5_9CNID</name>
<evidence type="ECO:0000313" key="2">
    <source>
        <dbReference type="EMBL" id="KAJ7340484.1"/>
    </source>
</evidence>
<organism evidence="2 3">
    <name type="scientific">Desmophyllum pertusum</name>
    <dbReference type="NCBI Taxonomy" id="174260"/>
    <lineage>
        <taxon>Eukaryota</taxon>
        <taxon>Metazoa</taxon>
        <taxon>Cnidaria</taxon>
        <taxon>Anthozoa</taxon>
        <taxon>Hexacorallia</taxon>
        <taxon>Scleractinia</taxon>
        <taxon>Caryophylliina</taxon>
        <taxon>Caryophylliidae</taxon>
        <taxon>Desmophyllum</taxon>
    </lineage>
</organism>
<gene>
    <name evidence="2" type="ORF">OS493_003234</name>
</gene>
<dbReference type="EMBL" id="MU827778">
    <property type="protein sequence ID" value="KAJ7340484.1"/>
    <property type="molecule type" value="Genomic_DNA"/>
</dbReference>
<feature type="region of interest" description="Disordered" evidence="1">
    <location>
        <begin position="270"/>
        <end position="341"/>
    </location>
</feature>
<dbReference type="OrthoDB" id="10633737at2759"/>
<protein>
    <submittedName>
        <fullName evidence="2">Uncharacterized protein</fullName>
    </submittedName>
</protein>
<reference evidence="2" key="1">
    <citation type="submission" date="2023-01" db="EMBL/GenBank/DDBJ databases">
        <title>Genome assembly of the deep-sea coral Lophelia pertusa.</title>
        <authorList>
            <person name="Herrera S."/>
            <person name="Cordes E."/>
        </authorList>
    </citation>
    <scope>NUCLEOTIDE SEQUENCE</scope>
    <source>
        <strain evidence="2">USNM1676648</strain>
        <tissue evidence="2">Polyp</tissue>
    </source>
</reference>
<sequence length="371" mass="41533">MGTFDRIRNIRQRNKRLRPGRVQRFFTAFPSVITVGCIPKRRHVPFSFENPVYGSQTIEDIVGLFTKSNTSSNAQDKQSELRSSQRSYSCTHVTDLQREQKEPGTQRTNKENWDPNAGILFSTDVEKVSSQRESQIGSCKQSSDEENGAENTGKSASMVEETVSMQESAASPEISGNHGNSCSKQNLEKSDSADGVHETSSVKQERKPGRLRRLLSTVSSVLTGCVPTTRQLDVPFSFENPVHESKTIEDLLNLAEWTTLNDEDRNIKQSISSTELNNGDIGNTDPGSDRLAKDNDKHGRHSNRNDTDKSRDVQREAIEHGQTGSSGSETGRKAPNTRNLKRSLSWTQGIDSFLGWMHEVQERRTIFTRNS</sequence>
<feature type="compositionally biased region" description="Polar residues" evidence="1">
    <location>
        <begin position="131"/>
        <end position="141"/>
    </location>
</feature>
<evidence type="ECO:0000313" key="3">
    <source>
        <dbReference type="Proteomes" id="UP001163046"/>
    </source>
</evidence>
<proteinExistence type="predicted"/>
<dbReference type="Proteomes" id="UP001163046">
    <property type="component" value="Unassembled WGS sequence"/>
</dbReference>
<dbReference type="AlphaFoldDB" id="A0A9W9YGQ5"/>
<feature type="compositionally biased region" description="Basic and acidic residues" evidence="1">
    <location>
        <begin position="287"/>
        <end position="319"/>
    </location>
</feature>
<feature type="compositionally biased region" description="Basic and acidic residues" evidence="1">
    <location>
        <begin position="95"/>
        <end position="113"/>
    </location>
</feature>
<feature type="compositionally biased region" description="Polar residues" evidence="1">
    <location>
        <begin position="270"/>
        <end position="281"/>
    </location>
</feature>
<feature type="region of interest" description="Disordered" evidence="1">
    <location>
        <begin position="69"/>
        <end position="117"/>
    </location>
</feature>
<keyword evidence="3" id="KW-1185">Reference proteome</keyword>
<feature type="compositionally biased region" description="Basic and acidic residues" evidence="1">
    <location>
        <begin position="186"/>
        <end position="197"/>
    </location>
</feature>
<evidence type="ECO:0000256" key="1">
    <source>
        <dbReference type="SAM" id="MobiDB-lite"/>
    </source>
</evidence>
<feature type="compositionally biased region" description="Polar residues" evidence="1">
    <location>
        <begin position="69"/>
        <end position="94"/>
    </location>
</feature>
<accession>A0A9W9YGQ5</accession>
<feature type="region of interest" description="Disordered" evidence="1">
    <location>
        <begin position="131"/>
        <end position="211"/>
    </location>
</feature>